<dbReference type="Pfam" id="PF00443">
    <property type="entry name" value="UCH"/>
    <property type="match status" value="1"/>
</dbReference>
<comment type="caution">
    <text evidence="4">The sequence shown here is derived from an EMBL/GenBank/DDBJ whole genome shotgun (WGS) entry which is preliminary data.</text>
</comment>
<dbReference type="SUPFAM" id="SSF54001">
    <property type="entry name" value="Cysteine proteinases"/>
    <property type="match status" value="1"/>
</dbReference>
<dbReference type="GO" id="GO:0004843">
    <property type="term" value="F:cysteine-type deubiquitinase activity"/>
    <property type="evidence" value="ECO:0007669"/>
    <property type="project" value="UniProtKB-EC"/>
</dbReference>
<dbReference type="GO" id="GO:0016579">
    <property type="term" value="P:protein deubiquitination"/>
    <property type="evidence" value="ECO:0007669"/>
    <property type="project" value="InterPro"/>
</dbReference>
<dbReference type="PANTHER" id="PTHR21646">
    <property type="entry name" value="UBIQUITIN CARBOXYL-TERMINAL HYDROLASE"/>
    <property type="match status" value="1"/>
</dbReference>
<proteinExistence type="predicted"/>
<accession>A0A5N5TAJ4</accession>
<evidence type="ECO:0000259" key="3">
    <source>
        <dbReference type="PROSITE" id="PS50235"/>
    </source>
</evidence>
<name>A0A5N5TAJ4_9CRUS</name>
<dbReference type="PANTHER" id="PTHR21646:SF16">
    <property type="entry name" value="U4_U6.U5 TRI-SNRNP-ASSOCIATED PROTEIN 2"/>
    <property type="match status" value="1"/>
</dbReference>
<gene>
    <name evidence="4" type="primary">USP39</name>
    <name evidence="4" type="ORF">Anas_06698</name>
</gene>
<dbReference type="InterPro" id="IPR050185">
    <property type="entry name" value="Ub_carboxyl-term_hydrolase"/>
</dbReference>
<dbReference type="EC" id="3.4.19.12" evidence="2"/>
<dbReference type="EMBL" id="SEYY01005060">
    <property type="protein sequence ID" value="KAB7503502.1"/>
    <property type="molecule type" value="Genomic_DNA"/>
</dbReference>
<comment type="catalytic activity">
    <reaction evidence="1">
        <text>Thiol-dependent hydrolysis of ester, thioester, amide, peptide and isopeptide bonds formed by the C-terminal Gly of ubiquitin (a 76-residue protein attached to proteins as an intracellular targeting signal).</text>
        <dbReference type="EC" id="3.4.19.12"/>
    </reaction>
</comment>
<dbReference type="OrthoDB" id="10263353at2759"/>
<organism evidence="4 5">
    <name type="scientific">Armadillidium nasatum</name>
    <dbReference type="NCBI Taxonomy" id="96803"/>
    <lineage>
        <taxon>Eukaryota</taxon>
        <taxon>Metazoa</taxon>
        <taxon>Ecdysozoa</taxon>
        <taxon>Arthropoda</taxon>
        <taxon>Crustacea</taxon>
        <taxon>Multicrustacea</taxon>
        <taxon>Malacostraca</taxon>
        <taxon>Eumalacostraca</taxon>
        <taxon>Peracarida</taxon>
        <taxon>Isopoda</taxon>
        <taxon>Oniscidea</taxon>
        <taxon>Crinocheta</taxon>
        <taxon>Armadillidiidae</taxon>
        <taxon>Armadillidium</taxon>
    </lineage>
</organism>
<protein>
    <recommendedName>
        <fullName evidence="2">ubiquitinyl hydrolase 1</fullName>
        <ecNumber evidence="2">3.4.19.12</ecNumber>
    </recommendedName>
</protein>
<dbReference type="InterPro" id="IPR038765">
    <property type="entry name" value="Papain-like_cys_pep_sf"/>
</dbReference>
<dbReference type="AlphaFoldDB" id="A0A5N5TAJ4"/>
<evidence type="ECO:0000313" key="5">
    <source>
        <dbReference type="Proteomes" id="UP000326759"/>
    </source>
</evidence>
<dbReference type="Gene3D" id="3.90.70.10">
    <property type="entry name" value="Cysteine proteinases"/>
    <property type="match status" value="1"/>
</dbReference>
<dbReference type="InterPro" id="IPR001394">
    <property type="entry name" value="Peptidase_C19_UCH"/>
</dbReference>
<keyword evidence="5" id="KW-1185">Reference proteome</keyword>
<evidence type="ECO:0000256" key="2">
    <source>
        <dbReference type="ARBA" id="ARBA00012759"/>
    </source>
</evidence>
<evidence type="ECO:0000256" key="1">
    <source>
        <dbReference type="ARBA" id="ARBA00000707"/>
    </source>
</evidence>
<feature type="domain" description="USP" evidence="3">
    <location>
        <begin position="1"/>
        <end position="110"/>
    </location>
</feature>
<evidence type="ECO:0000313" key="4">
    <source>
        <dbReference type="EMBL" id="KAB7503502.1"/>
    </source>
</evidence>
<dbReference type="Proteomes" id="UP000326759">
    <property type="component" value="Unassembled WGS sequence"/>
</dbReference>
<reference evidence="4 5" key="1">
    <citation type="journal article" date="2019" name="PLoS Biol.">
        <title>Sex chromosomes control vertical transmission of feminizing Wolbachia symbionts in an isopod.</title>
        <authorList>
            <person name="Becking T."/>
            <person name="Chebbi M.A."/>
            <person name="Giraud I."/>
            <person name="Moumen B."/>
            <person name="Laverre T."/>
            <person name="Caubet Y."/>
            <person name="Peccoud J."/>
            <person name="Gilbert C."/>
            <person name="Cordaux R."/>
        </authorList>
    </citation>
    <scope>NUCLEOTIDE SEQUENCE [LARGE SCALE GENOMIC DNA]</scope>
    <source>
        <strain evidence="4">ANa2</strain>
        <tissue evidence="4">Whole body excluding digestive tract and cuticle</tissue>
    </source>
</reference>
<dbReference type="PROSITE" id="PS50235">
    <property type="entry name" value="USP_3"/>
    <property type="match status" value="1"/>
</dbReference>
<sequence length="124" mass="14670">MKRRKIFIPQRFTKNTFYVEKNPTIVNFPVKNIDLSDYLTEEVRQHHPSPVYDLVANIVHDGNPDGGTYRCHILHKGTGKWYELQDLHVKEIEPQMLTLTESYIQIFERQKSNVQYPAVVKKEK</sequence>
<dbReference type="InterPro" id="IPR028889">
    <property type="entry name" value="USP"/>
</dbReference>